<proteinExistence type="predicted"/>
<organism evidence="1 2">
    <name type="scientific">Trichomalopsis sarcophagae</name>
    <dbReference type="NCBI Taxonomy" id="543379"/>
    <lineage>
        <taxon>Eukaryota</taxon>
        <taxon>Metazoa</taxon>
        <taxon>Ecdysozoa</taxon>
        <taxon>Arthropoda</taxon>
        <taxon>Hexapoda</taxon>
        <taxon>Insecta</taxon>
        <taxon>Pterygota</taxon>
        <taxon>Neoptera</taxon>
        <taxon>Endopterygota</taxon>
        <taxon>Hymenoptera</taxon>
        <taxon>Apocrita</taxon>
        <taxon>Proctotrupomorpha</taxon>
        <taxon>Chalcidoidea</taxon>
        <taxon>Pteromalidae</taxon>
        <taxon>Pteromalinae</taxon>
        <taxon>Trichomalopsis</taxon>
    </lineage>
</organism>
<keyword evidence="2" id="KW-1185">Reference proteome</keyword>
<sequence length="125" mass="13874">MSLRCEFTPTKRVNRYPRKIVPKYCYKCVPDITSNPASREGAQRRANICRVLGSALAAPLATRQSTSRSVTTSPARQTISQSVFPQELTMVILGPGNVAQVESEDDDEVFHFITTFPQRGRSQVG</sequence>
<comment type="caution">
    <text evidence="1">The sequence shown here is derived from an EMBL/GenBank/DDBJ whole genome shotgun (WGS) entry which is preliminary data.</text>
</comment>
<dbReference type="EMBL" id="NNAY01003913">
    <property type="protein sequence ID" value="OXU18666.1"/>
    <property type="molecule type" value="Genomic_DNA"/>
</dbReference>
<evidence type="ECO:0000313" key="1">
    <source>
        <dbReference type="EMBL" id="OXU18666.1"/>
    </source>
</evidence>
<dbReference type="Proteomes" id="UP000215335">
    <property type="component" value="Unassembled WGS sequence"/>
</dbReference>
<protein>
    <submittedName>
        <fullName evidence="1">Uncharacterized protein</fullName>
    </submittedName>
</protein>
<name>A0A232EJY2_9HYME</name>
<reference evidence="1 2" key="1">
    <citation type="journal article" date="2017" name="Curr. Biol.">
        <title>The Evolution of Venom by Co-option of Single-Copy Genes.</title>
        <authorList>
            <person name="Martinson E.O."/>
            <person name="Mrinalini"/>
            <person name="Kelkar Y.D."/>
            <person name="Chang C.H."/>
            <person name="Werren J.H."/>
        </authorList>
    </citation>
    <scope>NUCLEOTIDE SEQUENCE [LARGE SCALE GENOMIC DNA]</scope>
    <source>
        <strain evidence="1 2">Alberta</strain>
        <tissue evidence="1">Whole body</tissue>
    </source>
</reference>
<dbReference type="AlphaFoldDB" id="A0A232EJY2"/>
<evidence type="ECO:0000313" key="2">
    <source>
        <dbReference type="Proteomes" id="UP000215335"/>
    </source>
</evidence>
<gene>
    <name evidence="1" type="ORF">TSAR_011882</name>
</gene>
<accession>A0A232EJY2</accession>